<keyword evidence="3" id="KW-1185">Reference proteome</keyword>
<name>A0A8H6H9B0_9AGAR</name>
<feature type="region of interest" description="Disordered" evidence="1">
    <location>
        <begin position="87"/>
        <end position="173"/>
    </location>
</feature>
<protein>
    <submittedName>
        <fullName evidence="2">Uncharacterized protein</fullName>
    </submittedName>
</protein>
<reference evidence="2 3" key="1">
    <citation type="submission" date="2020-07" db="EMBL/GenBank/DDBJ databases">
        <title>Comparative genomics of pyrophilous fungi reveals a link between fire events and developmental genes.</title>
        <authorList>
            <consortium name="DOE Joint Genome Institute"/>
            <person name="Steindorff A.S."/>
            <person name="Carver A."/>
            <person name="Calhoun S."/>
            <person name="Stillman K."/>
            <person name="Liu H."/>
            <person name="Lipzen A."/>
            <person name="Pangilinan J."/>
            <person name="Labutti K."/>
            <person name="Bruns T.D."/>
            <person name="Grigoriev I.V."/>
        </authorList>
    </citation>
    <scope>NUCLEOTIDE SEQUENCE [LARGE SCALE GENOMIC DNA]</scope>
    <source>
        <strain evidence="2 3">CBS 144469</strain>
    </source>
</reference>
<comment type="caution">
    <text evidence="2">The sequence shown here is derived from an EMBL/GenBank/DDBJ whole genome shotgun (WGS) entry which is preliminary data.</text>
</comment>
<evidence type="ECO:0000313" key="3">
    <source>
        <dbReference type="Proteomes" id="UP000521943"/>
    </source>
</evidence>
<dbReference type="EMBL" id="JACGCI010000214">
    <property type="protein sequence ID" value="KAF6741867.1"/>
    <property type="molecule type" value="Genomic_DNA"/>
</dbReference>
<evidence type="ECO:0000256" key="1">
    <source>
        <dbReference type="SAM" id="MobiDB-lite"/>
    </source>
</evidence>
<dbReference type="Proteomes" id="UP000521943">
    <property type="component" value="Unassembled WGS sequence"/>
</dbReference>
<evidence type="ECO:0000313" key="2">
    <source>
        <dbReference type="EMBL" id="KAF6741867.1"/>
    </source>
</evidence>
<accession>A0A8H6H9B0</accession>
<dbReference type="AlphaFoldDB" id="A0A8H6H9B0"/>
<sequence>MREKRTDDPCLTCEFWRDNYGSALILGTDTRDLGICAKIRYIISSNSHDLLLMNKFQLQVFRFSSQQFCALARTGLLQAYFLDPSSLSASHEPEPTRTLSPGSSALPTPSTSSETESPLASALPEPADAQESSLGKRKRGCPRTKEVVEGPKCPRSRPRKIVVVADTTPTPAK</sequence>
<organism evidence="2 3">
    <name type="scientific">Ephemerocybe angulata</name>
    <dbReference type="NCBI Taxonomy" id="980116"/>
    <lineage>
        <taxon>Eukaryota</taxon>
        <taxon>Fungi</taxon>
        <taxon>Dikarya</taxon>
        <taxon>Basidiomycota</taxon>
        <taxon>Agaricomycotina</taxon>
        <taxon>Agaricomycetes</taxon>
        <taxon>Agaricomycetidae</taxon>
        <taxon>Agaricales</taxon>
        <taxon>Agaricineae</taxon>
        <taxon>Psathyrellaceae</taxon>
        <taxon>Ephemerocybe</taxon>
    </lineage>
</organism>
<feature type="compositionally biased region" description="Low complexity" evidence="1">
    <location>
        <begin position="98"/>
        <end position="123"/>
    </location>
</feature>
<proteinExistence type="predicted"/>
<gene>
    <name evidence="2" type="ORF">DFP72DRAFT_861408</name>
</gene>